<reference evidence="3 4" key="1">
    <citation type="submission" date="2018-12" db="EMBL/GenBank/DDBJ databases">
        <title>Draft genome sequence of Xylaria grammica IHI A82.</title>
        <authorList>
            <person name="Buettner E."/>
            <person name="Kellner H."/>
        </authorList>
    </citation>
    <scope>NUCLEOTIDE SEQUENCE [LARGE SCALE GENOMIC DNA]</scope>
    <source>
        <strain evidence="3 4">IHI A82</strain>
    </source>
</reference>
<dbReference type="InterPro" id="IPR021765">
    <property type="entry name" value="UstYa-like"/>
</dbReference>
<sequence>MEPDEEKSWLFEEFYPSERLEKSIRTIQRTFTFARIYVLILHAIIIALIVGIFITANSAKSCRGVAVAQSWSPVQEYIEYESQREYASEDTHSNFSGPPTAEQDEAWDELVKREKIHIEKYLYRR</sequence>
<accession>A0A439CSW0</accession>
<dbReference type="AlphaFoldDB" id="A0A439CSW0"/>
<dbReference type="STRING" id="363999.A0A439CSW0"/>
<evidence type="ECO:0000256" key="1">
    <source>
        <dbReference type="ARBA" id="ARBA00035112"/>
    </source>
</evidence>
<evidence type="ECO:0000313" key="4">
    <source>
        <dbReference type="Proteomes" id="UP000286045"/>
    </source>
</evidence>
<name>A0A439CSW0_9PEZI</name>
<keyword evidence="2" id="KW-0472">Membrane</keyword>
<evidence type="ECO:0000313" key="3">
    <source>
        <dbReference type="EMBL" id="RWA05202.1"/>
    </source>
</evidence>
<comment type="caution">
    <text evidence="3">The sequence shown here is derived from an EMBL/GenBank/DDBJ whole genome shotgun (WGS) entry which is preliminary data.</text>
</comment>
<proteinExistence type="inferred from homology"/>
<dbReference type="EMBL" id="RYZI01000467">
    <property type="protein sequence ID" value="RWA05202.1"/>
    <property type="molecule type" value="Genomic_DNA"/>
</dbReference>
<comment type="similarity">
    <text evidence="1">Belongs to the ustYa family.</text>
</comment>
<dbReference type="Proteomes" id="UP000286045">
    <property type="component" value="Unassembled WGS sequence"/>
</dbReference>
<organism evidence="3 4">
    <name type="scientific">Xylaria grammica</name>
    <dbReference type="NCBI Taxonomy" id="363999"/>
    <lineage>
        <taxon>Eukaryota</taxon>
        <taxon>Fungi</taxon>
        <taxon>Dikarya</taxon>
        <taxon>Ascomycota</taxon>
        <taxon>Pezizomycotina</taxon>
        <taxon>Sordariomycetes</taxon>
        <taxon>Xylariomycetidae</taxon>
        <taxon>Xylariales</taxon>
        <taxon>Xylariaceae</taxon>
        <taxon>Xylaria</taxon>
    </lineage>
</organism>
<keyword evidence="2" id="KW-0812">Transmembrane</keyword>
<gene>
    <name evidence="3" type="ORF">EKO27_g9907</name>
</gene>
<keyword evidence="2" id="KW-1133">Transmembrane helix</keyword>
<keyword evidence="4" id="KW-1185">Reference proteome</keyword>
<dbReference type="Pfam" id="PF11807">
    <property type="entry name" value="UstYa"/>
    <property type="match status" value="1"/>
</dbReference>
<dbReference type="GO" id="GO:0043386">
    <property type="term" value="P:mycotoxin biosynthetic process"/>
    <property type="evidence" value="ECO:0007669"/>
    <property type="project" value="InterPro"/>
</dbReference>
<feature type="transmembrane region" description="Helical" evidence="2">
    <location>
        <begin position="32"/>
        <end position="54"/>
    </location>
</feature>
<evidence type="ECO:0000256" key="2">
    <source>
        <dbReference type="SAM" id="Phobius"/>
    </source>
</evidence>
<protein>
    <submittedName>
        <fullName evidence="3">Uncharacterized protein</fullName>
    </submittedName>
</protein>